<reference evidence="4" key="1">
    <citation type="journal article" date="2015" name="Nat. Plants">
        <title>Genome expansion of Arabis alpina linked with retrotransposition and reduced symmetric DNA methylation.</title>
        <authorList>
            <person name="Willing E.M."/>
            <person name="Rawat V."/>
            <person name="Mandakova T."/>
            <person name="Maumus F."/>
            <person name="James G.V."/>
            <person name="Nordstroem K.J."/>
            <person name="Becker C."/>
            <person name="Warthmann N."/>
            <person name="Chica C."/>
            <person name="Szarzynska B."/>
            <person name="Zytnicki M."/>
            <person name="Albani M.C."/>
            <person name="Kiefer C."/>
            <person name="Bergonzi S."/>
            <person name="Castaings L."/>
            <person name="Mateos J.L."/>
            <person name="Berns M.C."/>
            <person name="Bujdoso N."/>
            <person name="Piofczyk T."/>
            <person name="de Lorenzo L."/>
            <person name="Barrero-Sicilia C."/>
            <person name="Mateos I."/>
            <person name="Piednoel M."/>
            <person name="Hagmann J."/>
            <person name="Chen-Min-Tao R."/>
            <person name="Iglesias-Fernandez R."/>
            <person name="Schuster S.C."/>
            <person name="Alonso-Blanco C."/>
            <person name="Roudier F."/>
            <person name="Carbonero P."/>
            <person name="Paz-Ares J."/>
            <person name="Davis S.J."/>
            <person name="Pecinka A."/>
            <person name="Quesneville H."/>
            <person name="Colot V."/>
            <person name="Lysak M.A."/>
            <person name="Weigel D."/>
            <person name="Coupland G."/>
            <person name="Schneeberger K."/>
        </authorList>
    </citation>
    <scope>NUCLEOTIDE SEQUENCE [LARGE SCALE GENOMIC DNA]</scope>
    <source>
        <strain evidence="4">cv. Pajares</strain>
    </source>
</reference>
<dbReference type="GO" id="GO:0008725">
    <property type="term" value="F:DNA-3-methyladenine glycosylase activity"/>
    <property type="evidence" value="ECO:0007669"/>
    <property type="project" value="InterPro"/>
</dbReference>
<gene>
    <name evidence="3" type="ordered locus">AALP_Aa3g137700</name>
</gene>
<evidence type="ECO:0000256" key="2">
    <source>
        <dbReference type="SAM" id="MobiDB-lite"/>
    </source>
</evidence>
<dbReference type="EMBL" id="CM002871">
    <property type="protein sequence ID" value="KFK38618.1"/>
    <property type="molecule type" value="Genomic_DNA"/>
</dbReference>
<feature type="binding site" evidence="1">
    <location>
        <position position="294"/>
    </location>
    <ligand>
        <name>Zn(2+)</name>
        <dbReference type="ChEBI" id="CHEBI:29105"/>
    </ligand>
</feature>
<keyword evidence="4" id="KW-1185">Reference proteome</keyword>
<dbReference type="eggNOG" id="ENOG502QPY5">
    <property type="taxonomic scope" value="Eukaryota"/>
</dbReference>
<feature type="compositionally biased region" description="Basic and acidic residues" evidence="2">
    <location>
        <begin position="23"/>
        <end position="34"/>
    </location>
</feature>
<dbReference type="Proteomes" id="UP000029120">
    <property type="component" value="Chromosome 3"/>
</dbReference>
<dbReference type="SUPFAM" id="SSF48150">
    <property type="entry name" value="DNA-glycosylase"/>
    <property type="match status" value="1"/>
</dbReference>
<dbReference type="InterPro" id="IPR005019">
    <property type="entry name" value="Adenine_glyco"/>
</dbReference>
<accession>A0A087H916</accession>
<dbReference type="Pfam" id="PF03352">
    <property type="entry name" value="Adenine_glyco"/>
    <property type="match status" value="1"/>
</dbReference>
<dbReference type="GO" id="GO:0006284">
    <property type="term" value="P:base-excision repair"/>
    <property type="evidence" value="ECO:0007669"/>
    <property type="project" value="InterPro"/>
</dbReference>
<dbReference type="AlphaFoldDB" id="A0A087H916"/>
<evidence type="ECO:0000313" key="3">
    <source>
        <dbReference type="EMBL" id="KFK38618.1"/>
    </source>
</evidence>
<proteinExistence type="predicted"/>
<sequence length="311" mass="34964">MSRTETMGLTKRGMLQSSSCNRLMDRSESLKRDLSNGGLAKSKATLERKKSKSFKEGESFPSWLITEAPGSIAAVRREQMAAQQALRKLKIAHYGRSKSTLTSFNSSKVVPLIHPPHPHPQRCSFLTPTSDPVYVAYHDEEWGVPVHDDKTLFELLTLSGAQVGSDWTSTLRKRNDFRKAFMEFEAEAVAKLTEKEMNVISTEHKIEMSKVRGVVENATKIVEIKKVFGSLEKYLWGFVNHKPISTNYKLGHKIPVKTSKSESISKDMVRRGFRFVGPTVVHSFMQAAGLTNDHLLTCYRHGPCTLLPTNP</sequence>
<name>A0A087H916_ARAAL</name>
<dbReference type="PANTHER" id="PTHR31116:SF4">
    <property type="entry name" value="DNA GLYCOSYLASE SUPERFAMILY PROTEIN"/>
    <property type="match status" value="1"/>
</dbReference>
<feature type="region of interest" description="Disordered" evidence="2">
    <location>
        <begin position="1"/>
        <end position="53"/>
    </location>
</feature>
<keyword evidence="1" id="KW-0862">Zinc</keyword>
<feature type="binding site" evidence="1">
    <location>
        <position position="138"/>
    </location>
    <ligand>
        <name>Zn(2+)</name>
        <dbReference type="ChEBI" id="CHEBI:29105"/>
    </ligand>
</feature>
<dbReference type="OMA" id="YSSWLIT"/>
<dbReference type="OrthoDB" id="3941538at2759"/>
<organism evidence="3 4">
    <name type="scientific">Arabis alpina</name>
    <name type="common">Alpine rock-cress</name>
    <dbReference type="NCBI Taxonomy" id="50452"/>
    <lineage>
        <taxon>Eukaryota</taxon>
        <taxon>Viridiplantae</taxon>
        <taxon>Streptophyta</taxon>
        <taxon>Embryophyta</taxon>
        <taxon>Tracheophyta</taxon>
        <taxon>Spermatophyta</taxon>
        <taxon>Magnoliopsida</taxon>
        <taxon>eudicotyledons</taxon>
        <taxon>Gunneridae</taxon>
        <taxon>Pentapetalae</taxon>
        <taxon>rosids</taxon>
        <taxon>malvids</taxon>
        <taxon>Brassicales</taxon>
        <taxon>Brassicaceae</taxon>
        <taxon>Arabideae</taxon>
        <taxon>Arabis</taxon>
    </lineage>
</organism>
<evidence type="ECO:0008006" key="5">
    <source>
        <dbReference type="Google" id="ProtNLM"/>
    </source>
</evidence>
<feature type="compositionally biased region" description="Basic and acidic residues" evidence="2">
    <location>
        <begin position="44"/>
        <end position="53"/>
    </location>
</feature>
<dbReference type="GO" id="GO:0046872">
    <property type="term" value="F:metal ion binding"/>
    <property type="evidence" value="ECO:0007669"/>
    <property type="project" value="UniProtKB-KW"/>
</dbReference>
<keyword evidence="1" id="KW-0479">Metal-binding</keyword>
<protein>
    <recommendedName>
        <fullName evidence="5">DNA-3-methyladenine glycosylase I</fullName>
    </recommendedName>
</protein>
<feature type="binding site" evidence="1">
    <location>
        <position position="298"/>
    </location>
    <ligand>
        <name>Zn(2+)</name>
        <dbReference type="ChEBI" id="CHEBI:29105"/>
    </ligand>
</feature>
<feature type="binding site" evidence="1">
    <location>
        <position position="123"/>
    </location>
    <ligand>
        <name>Zn(2+)</name>
        <dbReference type="ChEBI" id="CHEBI:29105"/>
    </ligand>
</feature>
<dbReference type="PANTHER" id="PTHR31116">
    <property type="entry name" value="OS04G0501200 PROTEIN"/>
    <property type="match status" value="1"/>
</dbReference>
<dbReference type="Gramene" id="KFK38618">
    <property type="protein sequence ID" value="KFK38618"/>
    <property type="gene ID" value="AALP_AA3G137700"/>
</dbReference>
<evidence type="ECO:0000313" key="4">
    <source>
        <dbReference type="Proteomes" id="UP000029120"/>
    </source>
</evidence>
<dbReference type="Gene3D" id="1.10.340.30">
    <property type="entry name" value="Hypothetical protein, domain 2"/>
    <property type="match status" value="1"/>
</dbReference>
<evidence type="ECO:0000256" key="1">
    <source>
        <dbReference type="PIRSR" id="PIRSR605019-1"/>
    </source>
</evidence>
<dbReference type="InterPro" id="IPR011257">
    <property type="entry name" value="DNA_glycosylase"/>
</dbReference>